<proteinExistence type="predicted"/>
<feature type="region of interest" description="Disordered" evidence="1">
    <location>
        <begin position="1"/>
        <end position="55"/>
    </location>
</feature>
<dbReference type="EMBL" id="CM004402">
    <property type="protein sequence ID" value="OAY27519.1"/>
    <property type="molecule type" value="Genomic_DNA"/>
</dbReference>
<feature type="compositionally biased region" description="Polar residues" evidence="1">
    <location>
        <begin position="1"/>
        <end position="24"/>
    </location>
</feature>
<protein>
    <submittedName>
        <fullName evidence="2">Uncharacterized protein</fullName>
    </submittedName>
</protein>
<name>A0A2C9UBK6_MANES</name>
<gene>
    <name evidence="2" type="ORF">MANES_16G131500</name>
</gene>
<accession>A0A2C9UBK6</accession>
<dbReference type="AlphaFoldDB" id="A0A2C9UBK6"/>
<evidence type="ECO:0000256" key="1">
    <source>
        <dbReference type="SAM" id="MobiDB-lite"/>
    </source>
</evidence>
<reference evidence="2" key="1">
    <citation type="submission" date="2016-02" db="EMBL/GenBank/DDBJ databases">
        <title>WGS assembly of Manihot esculenta.</title>
        <authorList>
            <person name="Bredeson J.V."/>
            <person name="Prochnik S.E."/>
            <person name="Lyons J.B."/>
            <person name="Schmutz J."/>
            <person name="Grimwood J."/>
            <person name="Vrebalov J."/>
            <person name="Bart R.S."/>
            <person name="Amuge T."/>
            <person name="Ferguson M.E."/>
            <person name="Green R."/>
            <person name="Putnam N."/>
            <person name="Stites J."/>
            <person name="Rounsley S."/>
            <person name="Rokhsar D.S."/>
        </authorList>
    </citation>
    <scope>NUCLEOTIDE SEQUENCE [LARGE SCALE GENOMIC DNA]</scope>
    <source>
        <tissue evidence="2">Leaf</tissue>
    </source>
</reference>
<sequence length="90" mass="10248">MNKYITQDLESINQAQRNPKSISKNSRDPALIDTSKSVTRSPRARTGEASWERREGSFYGPNRLHVCLDIIWSNEPSYHHTSKTTSLTAN</sequence>
<organism evidence="2">
    <name type="scientific">Manihot esculenta</name>
    <name type="common">Cassava</name>
    <name type="synonym">Jatropha manihot</name>
    <dbReference type="NCBI Taxonomy" id="3983"/>
    <lineage>
        <taxon>Eukaryota</taxon>
        <taxon>Viridiplantae</taxon>
        <taxon>Streptophyta</taxon>
        <taxon>Embryophyta</taxon>
        <taxon>Tracheophyta</taxon>
        <taxon>Spermatophyta</taxon>
        <taxon>Magnoliopsida</taxon>
        <taxon>eudicotyledons</taxon>
        <taxon>Gunneridae</taxon>
        <taxon>Pentapetalae</taxon>
        <taxon>rosids</taxon>
        <taxon>fabids</taxon>
        <taxon>Malpighiales</taxon>
        <taxon>Euphorbiaceae</taxon>
        <taxon>Crotonoideae</taxon>
        <taxon>Manihoteae</taxon>
        <taxon>Manihot</taxon>
    </lineage>
</organism>
<evidence type="ECO:0000313" key="2">
    <source>
        <dbReference type="EMBL" id="OAY27519.1"/>
    </source>
</evidence>